<name>A0ABW4KVL7_9BURK</name>
<keyword evidence="2" id="KW-1133">Transmembrane helix</keyword>
<feature type="region of interest" description="Disordered" evidence="1">
    <location>
        <begin position="1"/>
        <end position="21"/>
    </location>
</feature>
<keyword evidence="2" id="KW-0472">Membrane</keyword>
<dbReference type="Proteomes" id="UP001597304">
    <property type="component" value="Unassembled WGS sequence"/>
</dbReference>
<feature type="transmembrane region" description="Helical" evidence="2">
    <location>
        <begin position="27"/>
        <end position="48"/>
    </location>
</feature>
<organism evidence="3 4">
    <name type="scientific">Ottowia flava</name>
    <dbReference type="NCBI Taxonomy" id="2675430"/>
    <lineage>
        <taxon>Bacteria</taxon>
        <taxon>Pseudomonadati</taxon>
        <taxon>Pseudomonadota</taxon>
        <taxon>Betaproteobacteria</taxon>
        <taxon>Burkholderiales</taxon>
        <taxon>Comamonadaceae</taxon>
        <taxon>Ottowia</taxon>
    </lineage>
</organism>
<evidence type="ECO:0008006" key="5">
    <source>
        <dbReference type="Google" id="ProtNLM"/>
    </source>
</evidence>
<accession>A0ABW4KVL7</accession>
<proteinExistence type="predicted"/>
<dbReference type="RefSeq" id="WP_147912328.1">
    <property type="nucleotide sequence ID" value="NZ_JBHUEJ010000036.1"/>
</dbReference>
<evidence type="ECO:0000313" key="4">
    <source>
        <dbReference type="Proteomes" id="UP001597304"/>
    </source>
</evidence>
<evidence type="ECO:0000313" key="3">
    <source>
        <dbReference type="EMBL" id="MFD1712082.1"/>
    </source>
</evidence>
<evidence type="ECO:0000256" key="2">
    <source>
        <dbReference type="SAM" id="Phobius"/>
    </source>
</evidence>
<dbReference type="EMBL" id="JBHUEJ010000036">
    <property type="protein sequence ID" value="MFD1712082.1"/>
    <property type="molecule type" value="Genomic_DNA"/>
</dbReference>
<evidence type="ECO:0000256" key="1">
    <source>
        <dbReference type="SAM" id="MobiDB-lite"/>
    </source>
</evidence>
<keyword evidence="4" id="KW-1185">Reference proteome</keyword>
<comment type="caution">
    <text evidence="3">The sequence shown here is derived from an EMBL/GenBank/DDBJ whole genome shotgun (WGS) entry which is preliminary data.</text>
</comment>
<protein>
    <recommendedName>
        <fullName evidence="5">DUF3333 domain-containing protein</fullName>
    </recommendedName>
</protein>
<reference evidence="4" key="1">
    <citation type="journal article" date="2019" name="Int. J. Syst. Evol. Microbiol.">
        <title>The Global Catalogue of Microorganisms (GCM) 10K type strain sequencing project: providing services to taxonomists for standard genome sequencing and annotation.</title>
        <authorList>
            <consortium name="The Broad Institute Genomics Platform"/>
            <consortium name="The Broad Institute Genome Sequencing Center for Infectious Disease"/>
            <person name="Wu L."/>
            <person name="Ma J."/>
        </authorList>
    </citation>
    <scope>NUCLEOTIDE SEQUENCE [LARGE SCALE GENOMIC DNA]</scope>
    <source>
        <strain evidence="4">LMG 29247</strain>
    </source>
</reference>
<gene>
    <name evidence="3" type="ORF">ACFSF0_15835</name>
</gene>
<keyword evidence="2" id="KW-0812">Transmembrane</keyword>
<sequence length="100" mass="11016">MSNETDVQAAFHEVPRSQRPERRRLSWAQIATLIACIVCAIGLLVAVAEVARVQFSKGQSFSFADRIDSPTPEPYVSRGGTDLRELTLQAASPQWSSLAR</sequence>